<dbReference type="Proteomes" id="UP000069241">
    <property type="component" value="Chromosome"/>
</dbReference>
<dbReference type="InterPro" id="IPR016156">
    <property type="entry name" value="FAD/NAD-linked_Rdtase_dimer_sf"/>
</dbReference>
<dbReference type="Pfam" id="PF07992">
    <property type="entry name" value="Pyr_redox_2"/>
    <property type="match status" value="1"/>
</dbReference>
<feature type="binding site" evidence="11">
    <location>
        <begin position="179"/>
        <end position="186"/>
    </location>
    <ligand>
        <name>NAD(+)</name>
        <dbReference type="ChEBI" id="CHEBI:57540"/>
    </ligand>
</feature>
<evidence type="ECO:0000256" key="8">
    <source>
        <dbReference type="ARBA" id="ARBA00023284"/>
    </source>
</evidence>
<accession>A0A0X8JJ70</accession>
<evidence type="ECO:0000313" key="17">
    <source>
        <dbReference type="Proteomes" id="UP000069241"/>
    </source>
</evidence>
<dbReference type="GO" id="GO:0004148">
    <property type="term" value="F:dihydrolipoyl dehydrogenase (NADH) activity"/>
    <property type="evidence" value="ECO:0007669"/>
    <property type="project" value="TreeGrafter"/>
</dbReference>
<name>A0A0X8JJ70_9BACT</name>
<evidence type="ECO:0000256" key="1">
    <source>
        <dbReference type="ARBA" id="ARBA00007532"/>
    </source>
</evidence>
<feature type="binding site" evidence="11">
    <location>
        <position position="50"/>
    </location>
    <ligand>
        <name>FAD</name>
        <dbReference type="ChEBI" id="CHEBI:57692"/>
    </ligand>
</feature>
<evidence type="ECO:0000256" key="5">
    <source>
        <dbReference type="ARBA" id="ARBA00023002"/>
    </source>
</evidence>
<keyword evidence="11" id="KW-0547">Nucleotide-binding</keyword>
<keyword evidence="17" id="KW-1185">Reference proteome</keyword>
<feature type="domain" description="FAD/NAD(P)-binding" evidence="15">
    <location>
        <begin position="4"/>
        <end position="321"/>
    </location>
</feature>
<evidence type="ECO:0000256" key="3">
    <source>
        <dbReference type="ARBA" id="ARBA00022630"/>
    </source>
</evidence>
<feature type="active site" description="Proton acceptor" evidence="10">
    <location>
        <position position="437"/>
    </location>
</feature>
<dbReference type="Pfam" id="PF02852">
    <property type="entry name" value="Pyr_redox_dim"/>
    <property type="match status" value="1"/>
</dbReference>
<evidence type="ECO:0000256" key="11">
    <source>
        <dbReference type="PIRSR" id="PIRSR000350-3"/>
    </source>
</evidence>
<evidence type="ECO:0000259" key="15">
    <source>
        <dbReference type="Pfam" id="PF07992"/>
    </source>
</evidence>
<dbReference type="GO" id="GO:0006103">
    <property type="term" value="P:2-oxoglutarate metabolic process"/>
    <property type="evidence" value="ECO:0007669"/>
    <property type="project" value="TreeGrafter"/>
</dbReference>
<reference evidence="17" key="1">
    <citation type="submission" date="2016-02" db="EMBL/GenBank/DDBJ databases">
        <authorList>
            <person name="Holder M.E."/>
            <person name="Ajami N.J."/>
            <person name="Petrosino J.F."/>
        </authorList>
    </citation>
    <scope>NUCLEOTIDE SEQUENCE [LARGE SCALE GENOMIC DNA]</scope>
    <source>
        <strain evidence="17">CCUG 45958</strain>
    </source>
</reference>
<dbReference type="STRING" id="44742.AXF13_05665"/>
<comment type="cofactor">
    <cofactor evidence="11">
        <name>FAD</name>
        <dbReference type="ChEBI" id="CHEBI:57692"/>
    </cofactor>
    <text evidence="11">Binds 1 FAD per subunit.</text>
</comment>
<dbReference type="InterPro" id="IPR023753">
    <property type="entry name" value="FAD/NAD-binding_dom"/>
</dbReference>
<evidence type="ECO:0000256" key="10">
    <source>
        <dbReference type="PIRSR" id="PIRSR000350-2"/>
    </source>
</evidence>
<feature type="disulfide bond" description="Redox-active" evidence="12">
    <location>
        <begin position="41"/>
        <end position="46"/>
    </location>
</feature>
<dbReference type="PRINTS" id="PR00411">
    <property type="entry name" value="PNDRDTASEI"/>
</dbReference>
<dbReference type="SUPFAM" id="SSF51905">
    <property type="entry name" value="FAD/NAD(P)-binding domain"/>
    <property type="match status" value="1"/>
</dbReference>
<dbReference type="GO" id="GO:0050660">
    <property type="term" value="F:flavin adenine dinucleotide binding"/>
    <property type="evidence" value="ECO:0007669"/>
    <property type="project" value="TreeGrafter"/>
</dbReference>
<feature type="binding site" evidence="11">
    <location>
        <position position="202"/>
    </location>
    <ligand>
        <name>NAD(+)</name>
        <dbReference type="ChEBI" id="CHEBI:57540"/>
    </ligand>
</feature>
<keyword evidence="4 11" id="KW-0274">FAD</keyword>
<comment type="similarity">
    <text evidence="1 13">Belongs to the class-I pyridine nucleotide-disulfide oxidoreductase family.</text>
</comment>
<evidence type="ECO:0000256" key="12">
    <source>
        <dbReference type="PIRSR" id="PIRSR000350-4"/>
    </source>
</evidence>
<feature type="binding site" evidence="11">
    <location>
        <position position="113"/>
    </location>
    <ligand>
        <name>FAD</name>
        <dbReference type="ChEBI" id="CHEBI:57692"/>
    </ligand>
</feature>
<feature type="binding site" evidence="11">
    <location>
        <position position="306"/>
    </location>
    <ligand>
        <name>FAD</name>
        <dbReference type="ChEBI" id="CHEBI:57692"/>
    </ligand>
</feature>
<dbReference type="Gene3D" id="3.50.50.60">
    <property type="entry name" value="FAD/NAD(P)-binding domain"/>
    <property type="match status" value="2"/>
</dbReference>
<dbReference type="InterPro" id="IPR004099">
    <property type="entry name" value="Pyr_nucl-diS_OxRdtase_dimer"/>
</dbReference>
<dbReference type="AlphaFoldDB" id="A0A0X8JJ70"/>
<proteinExistence type="inferred from homology"/>
<dbReference type="InterPro" id="IPR012999">
    <property type="entry name" value="Pyr_OxRdtase_I_AS"/>
</dbReference>
<dbReference type="RefSeq" id="WP_062251989.1">
    <property type="nucleotide sequence ID" value="NZ_CP014229.1"/>
</dbReference>
<evidence type="ECO:0000256" key="4">
    <source>
        <dbReference type="ARBA" id="ARBA00022827"/>
    </source>
</evidence>
<dbReference type="PIRSF" id="PIRSF000350">
    <property type="entry name" value="Mercury_reductase_MerA"/>
    <property type="match status" value="1"/>
</dbReference>
<feature type="domain" description="Pyridine nucleotide-disulphide oxidoreductase dimerisation" evidence="14">
    <location>
        <begin position="341"/>
        <end position="445"/>
    </location>
</feature>
<keyword evidence="6 11" id="KW-0520">NAD</keyword>
<dbReference type="InterPro" id="IPR050151">
    <property type="entry name" value="Class-I_Pyr_Nuc-Dis_Oxidored"/>
</dbReference>
<sequence length="456" mass="46924">MDKFDVIIIGGGPGGAKTAKILAAAGKSVALVEDAHWGGVCLNCGCIPTKMLLGAVAPKGLLRGLERQRVAKGTVEVDYAALQKRVQRYTKASSQTLAKGLADAGVTLFNGRGVCAGEHEVRVVAADGGEQALSAQYIVLAGGSRSASFPGLTPDHDAVLDSTDLLNVPAVPESLIIVGAGAIGLEMADFFSAMGSAVTVVEAAPQLAPIEDTDIAQELQKLLGKAGRTCLAGIKASSLLTRDGQAVLTLEDDRELTAAKALVAVGRKPNTDGLEAEKAGCALNRRGYVAVDDYLKAAPTVFAIGDINGKTLLAHAAEHQGVYVARQILGEESGAYDSGPVPSCIYGSLEVMRVGKTARQALSEGGEVAVSRAMLTGNAIAQAGGDASGFVKVVWQDGRMVGIAALGHGVSHLVTAAQLLLLGQYSSDRLHSFMFAHPTLDEILSVAVQAPREPAA</sequence>
<evidence type="ECO:0000256" key="13">
    <source>
        <dbReference type="RuleBase" id="RU003691"/>
    </source>
</evidence>
<dbReference type="EMBL" id="CP014229">
    <property type="protein sequence ID" value="AMD89642.1"/>
    <property type="molecule type" value="Genomic_DNA"/>
</dbReference>
<keyword evidence="5 13" id="KW-0560">Oxidoreductase</keyword>
<feature type="binding site" evidence="11">
    <location>
        <position position="266"/>
    </location>
    <ligand>
        <name>NAD(+)</name>
        <dbReference type="ChEBI" id="CHEBI:57540"/>
    </ligand>
</feature>
<dbReference type="PROSITE" id="PS00076">
    <property type="entry name" value="PYRIDINE_REDOX_1"/>
    <property type="match status" value="1"/>
</dbReference>
<dbReference type="PANTHER" id="PTHR22912">
    <property type="entry name" value="DISULFIDE OXIDOREDUCTASE"/>
    <property type="match status" value="1"/>
</dbReference>
<evidence type="ECO:0000256" key="9">
    <source>
        <dbReference type="ARBA" id="ARBA00031281"/>
    </source>
</evidence>
<evidence type="ECO:0000259" key="14">
    <source>
        <dbReference type="Pfam" id="PF02852"/>
    </source>
</evidence>
<dbReference type="InterPro" id="IPR036188">
    <property type="entry name" value="FAD/NAD-bd_sf"/>
</dbReference>
<protein>
    <recommendedName>
        <fullName evidence="2">Dihydrolipoyl dehydrogenase</fullName>
    </recommendedName>
    <alternativeName>
        <fullName evidence="9">Dihydrolipoamide dehydrogenase</fullName>
    </alternativeName>
</protein>
<keyword evidence="8 13" id="KW-0676">Redox-active center</keyword>
<evidence type="ECO:0000256" key="6">
    <source>
        <dbReference type="ARBA" id="ARBA00023027"/>
    </source>
</evidence>
<dbReference type="InterPro" id="IPR001100">
    <property type="entry name" value="Pyr_nuc-diS_OxRdtase"/>
</dbReference>
<organism evidence="16 17">
    <name type="scientific">Desulfovibrio fairfieldensis</name>
    <dbReference type="NCBI Taxonomy" id="44742"/>
    <lineage>
        <taxon>Bacteria</taxon>
        <taxon>Pseudomonadati</taxon>
        <taxon>Thermodesulfobacteriota</taxon>
        <taxon>Desulfovibrionia</taxon>
        <taxon>Desulfovibrionales</taxon>
        <taxon>Desulfovibrionaceae</taxon>
        <taxon>Desulfovibrio</taxon>
    </lineage>
</organism>
<gene>
    <name evidence="16" type="ORF">AXF13_05665</name>
</gene>
<dbReference type="PRINTS" id="PR00368">
    <property type="entry name" value="FADPNR"/>
</dbReference>
<dbReference type="Gene3D" id="3.30.390.30">
    <property type="match status" value="1"/>
</dbReference>
<keyword evidence="7" id="KW-1015">Disulfide bond</keyword>
<keyword evidence="3 13" id="KW-0285">Flavoprotein</keyword>
<evidence type="ECO:0000313" key="16">
    <source>
        <dbReference type="EMBL" id="AMD89642.1"/>
    </source>
</evidence>
<dbReference type="PANTHER" id="PTHR22912:SF217">
    <property type="entry name" value="DIHYDROLIPOYL DEHYDROGENASE"/>
    <property type="match status" value="1"/>
</dbReference>
<dbReference type="SUPFAM" id="SSF55424">
    <property type="entry name" value="FAD/NAD-linked reductases, dimerisation (C-terminal) domain"/>
    <property type="match status" value="1"/>
</dbReference>
<dbReference type="KEGG" id="dfi:AXF13_05665"/>
<evidence type="ECO:0000256" key="7">
    <source>
        <dbReference type="ARBA" id="ARBA00023157"/>
    </source>
</evidence>
<evidence type="ECO:0000256" key="2">
    <source>
        <dbReference type="ARBA" id="ARBA00016961"/>
    </source>
</evidence>